<organism evidence="6 7">
    <name type="scientific">Acaulospora morrowiae</name>
    <dbReference type="NCBI Taxonomy" id="94023"/>
    <lineage>
        <taxon>Eukaryota</taxon>
        <taxon>Fungi</taxon>
        <taxon>Fungi incertae sedis</taxon>
        <taxon>Mucoromycota</taxon>
        <taxon>Glomeromycotina</taxon>
        <taxon>Glomeromycetes</taxon>
        <taxon>Diversisporales</taxon>
        <taxon>Acaulosporaceae</taxon>
        <taxon>Acaulospora</taxon>
    </lineage>
</organism>
<name>A0A9N9JEE4_9GLOM</name>
<feature type="non-terminal residue" evidence="6">
    <location>
        <position position="118"/>
    </location>
</feature>
<evidence type="ECO:0000256" key="4">
    <source>
        <dbReference type="SAM" id="MobiDB-lite"/>
    </source>
</evidence>
<keyword evidence="7" id="KW-1185">Reference proteome</keyword>
<comment type="subcellular location">
    <subcellularLocation>
        <location evidence="1">Nucleus</location>
    </subcellularLocation>
</comment>
<sequence>VLLNIESSPASVKVTRQIHSHIPDEDMTMDIDDDKNPKEADDSTIKPTSVSLRIAAVEYLKKQFGEAYSKQDSDDEIIVKVDQAIAEVNINTLSMPQEIKTEDETFRDRLTNILPRVL</sequence>
<dbReference type="EMBL" id="CAJVPV010047268">
    <property type="protein sequence ID" value="CAG8772303.1"/>
    <property type="molecule type" value="Genomic_DNA"/>
</dbReference>
<dbReference type="AlphaFoldDB" id="A0A9N9JEE4"/>
<protein>
    <submittedName>
        <fullName evidence="6">13016_t:CDS:1</fullName>
    </submittedName>
</protein>
<feature type="domain" description="Pre-mRNA 3'-end-processing endonuclease polyadenylation factor C-term" evidence="5">
    <location>
        <begin position="1"/>
        <end position="117"/>
    </location>
</feature>
<keyword evidence="2" id="KW-0507">mRNA processing</keyword>
<evidence type="ECO:0000259" key="5">
    <source>
        <dbReference type="Pfam" id="PF11718"/>
    </source>
</evidence>
<evidence type="ECO:0000256" key="3">
    <source>
        <dbReference type="ARBA" id="ARBA00023242"/>
    </source>
</evidence>
<dbReference type="OrthoDB" id="10604285at2759"/>
<dbReference type="GO" id="GO:0005634">
    <property type="term" value="C:nucleus"/>
    <property type="evidence" value="ECO:0007669"/>
    <property type="project" value="UniProtKB-SubCell"/>
</dbReference>
<reference evidence="6" key="1">
    <citation type="submission" date="2021-06" db="EMBL/GenBank/DDBJ databases">
        <authorList>
            <person name="Kallberg Y."/>
            <person name="Tangrot J."/>
            <person name="Rosling A."/>
        </authorList>
    </citation>
    <scope>NUCLEOTIDE SEQUENCE</scope>
    <source>
        <strain evidence="6">CL551</strain>
    </source>
</reference>
<feature type="non-terminal residue" evidence="6">
    <location>
        <position position="1"/>
    </location>
</feature>
<evidence type="ECO:0000256" key="1">
    <source>
        <dbReference type="ARBA" id="ARBA00004123"/>
    </source>
</evidence>
<dbReference type="Pfam" id="PF11718">
    <property type="entry name" value="CPSF73-100_C"/>
    <property type="match status" value="1"/>
</dbReference>
<evidence type="ECO:0000313" key="7">
    <source>
        <dbReference type="Proteomes" id="UP000789342"/>
    </source>
</evidence>
<evidence type="ECO:0000256" key="2">
    <source>
        <dbReference type="ARBA" id="ARBA00022664"/>
    </source>
</evidence>
<dbReference type="InterPro" id="IPR021718">
    <property type="entry name" value="CPSF73-100_C"/>
</dbReference>
<accession>A0A9N9JEE4</accession>
<proteinExistence type="predicted"/>
<dbReference type="GO" id="GO:0006397">
    <property type="term" value="P:mRNA processing"/>
    <property type="evidence" value="ECO:0007669"/>
    <property type="project" value="UniProtKB-KW"/>
</dbReference>
<feature type="compositionally biased region" description="Basic and acidic residues" evidence="4">
    <location>
        <begin position="34"/>
        <end position="44"/>
    </location>
</feature>
<gene>
    <name evidence="6" type="ORF">AMORRO_LOCUS16669</name>
</gene>
<feature type="region of interest" description="Disordered" evidence="4">
    <location>
        <begin position="22"/>
        <end position="46"/>
    </location>
</feature>
<keyword evidence="3" id="KW-0539">Nucleus</keyword>
<evidence type="ECO:0000313" key="6">
    <source>
        <dbReference type="EMBL" id="CAG8772303.1"/>
    </source>
</evidence>
<comment type="caution">
    <text evidence="6">The sequence shown here is derived from an EMBL/GenBank/DDBJ whole genome shotgun (WGS) entry which is preliminary data.</text>
</comment>
<dbReference type="Proteomes" id="UP000789342">
    <property type="component" value="Unassembled WGS sequence"/>
</dbReference>